<dbReference type="EMBL" id="JAUSVO010000004">
    <property type="protein sequence ID" value="MDQ0438996.1"/>
    <property type="molecule type" value="Genomic_DNA"/>
</dbReference>
<proteinExistence type="predicted"/>
<accession>A0ABU0H9K1</accession>
<evidence type="ECO:0000313" key="1">
    <source>
        <dbReference type="EMBL" id="MDQ0438996.1"/>
    </source>
</evidence>
<organism evidence="1 2">
    <name type="scientific">Kaistia dalseonensis</name>
    <dbReference type="NCBI Taxonomy" id="410840"/>
    <lineage>
        <taxon>Bacteria</taxon>
        <taxon>Pseudomonadati</taxon>
        <taxon>Pseudomonadota</taxon>
        <taxon>Alphaproteobacteria</taxon>
        <taxon>Hyphomicrobiales</taxon>
        <taxon>Kaistiaceae</taxon>
        <taxon>Kaistia</taxon>
    </lineage>
</organism>
<name>A0ABU0H9K1_9HYPH</name>
<keyword evidence="2" id="KW-1185">Reference proteome</keyword>
<comment type="caution">
    <text evidence="1">The sequence shown here is derived from an EMBL/GenBank/DDBJ whole genome shotgun (WGS) entry which is preliminary data.</text>
</comment>
<evidence type="ECO:0000313" key="2">
    <source>
        <dbReference type="Proteomes" id="UP001241603"/>
    </source>
</evidence>
<gene>
    <name evidence="1" type="ORF">QO014_003391</name>
</gene>
<reference evidence="1 2" key="1">
    <citation type="submission" date="2023-07" db="EMBL/GenBank/DDBJ databases">
        <title>Genomic Encyclopedia of Type Strains, Phase IV (KMG-IV): sequencing the most valuable type-strain genomes for metagenomic binning, comparative biology and taxonomic classification.</title>
        <authorList>
            <person name="Goeker M."/>
        </authorList>
    </citation>
    <scope>NUCLEOTIDE SEQUENCE [LARGE SCALE GENOMIC DNA]</scope>
    <source>
        <strain evidence="1 2">B6-8</strain>
    </source>
</reference>
<dbReference type="SUPFAM" id="SSF160419">
    <property type="entry name" value="YdfO-like"/>
    <property type="match status" value="1"/>
</dbReference>
<dbReference type="RefSeq" id="WP_266349865.1">
    <property type="nucleotide sequence ID" value="NZ_JAPKNG010000004.1"/>
</dbReference>
<protein>
    <submittedName>
        <fullName evidence="1">Uncharacterized protein YbcV (DUF1398 family)</fullName>
    </submittedName>
</protein>
<sequence>MDAERISIAENCLHAAHDGSLSFPEIVGRLITAGFEGYTVDYRRNTQTFYLPDGDSVMLDMQPSDGNVAPAFNASEIERLVRWAQANPADYSYVAFSEKAKAAGCAGYLVSFLGRRVVYFGRTAETHVEHFPN</sequence>
<dbReference type="Proteomes" id="UP001241603">
    <property type="component" value="Unassembled WGS sequence"/>
</dbReference>
<dbReference type="InterPro" id="IPR036696">
    <property type="entry name" value="YdfO-like_sf"/>
</dbReference>